<keyword evidence="2" id="KW-1133">Transmembrane helix</keyword>
<evidence type="ECO:0000256" key="1">
    <source>
        <dbReference type="SAM" id="MobiDB-lite"/>
    </source>
</evidence>
<dbReference type="Proteomes" id="UP000829196">
    <property type="component" value="Unassembled WGS sequence"/>
</dbReference>
<keyword evidence="2" id="KW-0472">Membrane</keyword>
<evidence type="ECO:0000313" key="4">
    <source>
        <dbReference type="Proteomes" id="UP000829196"/>
    </source>
</evidence>
<keyword evidence="4" id="KW-1185">Reference proteome</keyword>
<protein>
    <submittedName>
        <fullName evidence="3">Uncharacterized protein</fullName>
    </submittedName>
</protein>
<comment type="caution">
    <text evidence="3">The sequence shown here is derived from an EMBL/GenBank/DDBJ whole genome shotgun (WGS) entry which is preliminary data.</text>
</comment>
<feature type="region of interest" description="Disordered" evidence="1">
    <location>
        <begin position="161"/>
        <end position="201"/>
    </location>
</feature>
<gene>
    <name evidence="3" type="ORF">KFK09_026065</name>
</gene>
<organism evidence="3 4">
    <name type="scientific">Dendrobium nobile</name>
    <name type="common">Orchid</name>
    <dbReference type="NCBI Taxonomy" id="94219"/>
    <lineage>
        <taxon>Eukaryota</taxon>
        <taxon>Viridiplantae</taxon>
        <taxon>Streptophyta</taxon>
        <taxon>Embryophyta</taxon>
        <taxon>Tracheophyta</taxon>
        <taxon>Spermatophyta</taxon>
        <taxon>Magnoliopsida</taxon>
        <taxon>Liliopsida</taxon>
        <taxon>Asparagales</taxon>
        <taxon>Orchidaceae</taxon>
        <taxon>Epidendroideae</taxon>
        <taxon>Malaxideae</taxon>
        <taxon>Dendrobiinae</taxon>
        <taxon>Dendrobium</taxon>
    </lineage>
</organism>
<dbReference type="AlphaFoldDB" id="A0A8T3A748"/>
<reference evidence="3" key="1">
    <citation type="journal article" date="2022" name="Front. Genet.">
        <title>Chromosome-Scale Assembly of the Dendrobium nobile Genome Provides Insights Into the Molecular Mechanism of the Biosynthesis of the Medicinal Active Ingredient of Dendrobium.</title>
        <authorList>
            <person name="Xu Q."/>
            <person name="Niu S.-C."/>
            <person name="Li K.-L."/>
            <person name="Zheng P.-J."/>
            <person name="Zhang X.-J."/>
            <person name="Jia Y."/>
            <person name="Liu Y."/>
            <person name="Niu Y.-X."/>
            <person name="Yu L.-H."/>
            <person name="Chen D.-F."/>
            <person name="Zhang G.-Q."/>
        </authorList>
    </citation>
    <scope>NUCLEOTIDE SEQUENCE</scope>
    <source>
        <tissue evidence="3">Leaf</tissue>
    </source>
</reference>
<name>A0A8T3A748_DENNO</name>
<proteinExistence type="predicted"/>
<dbReference type="EMBL" id="JAGYWB010000018">
    <property type="protein sequence ID" value="KAI0491804.1"/>
    <property type="molecule type" value="Genomic_DNA"/>
</dbReference>
<keyword evidence="2" id="KW-0812">Transmembrane</keyword>
<evidence type="ECO:0000256" key="2">
    <source>
        <dbReference type="SAM" id="Phobius"/>
    </source>
</evidence>
<feature type="transmembrane region" description="Helical" evidence="2">
    <location>
        <begin position="128"/>
        <end position="146"/>
    </location>
</feature>
<feature type="compositionally biased region" description="Low complexity" evidence="1">
    <location>
        <begin position="175"/>
        <end position="190"/>
    </location>
</feature>
<evidence type="ECO:0000313" key="3">
    <source>
        <dbReference type="EMBL" id="KAI0491804.1"/>
    </source>
</evidence>
<accession>A0A8T3A748</accession>
<sequence length="201" mass="22619">MSYAVLRQHWAGKRNELAGLLAEARVRVRQRFAASFRYRLKGSPWSFASADSYHLSSVIHSWAPYFFFYIGFSAPPSVKFSINLSVAGRIPTQYSRSECRTCCYLDRRERAQGEQIARPTSRWKSPRLVVRLSIFSFVFTSIFLLLHKKIPSQPFIAATPWEPAAGHHPNPPPATTTTPAATLPATSPQLPNRPIRPSACS</sequence>